<dbReference type="Proteomes" id="UP000008022">
    <property type="component" value="Unassembled WGS sequence"/>
</dbReference>
<proteinExistence type="predicted"/>
<evidence type="ECO:0000313" key="3">
    <source>
        <dbReference type="Proteomes" id="UP000008022"/>
    </source>
</evidence>
<dbReference type="PANTHER" id="PTHR31197:SF5">
    <property type="entry name" value="OS01G0612600 PROTEIN"/>
    <property type="match status" value="1"/>
</dbReference>
<organism evidence="2 3">
    <name type="scientific">Oryza rufipogon</name>
    <name type="common">Brownbeard rice</name>
    <name type="synonym">Asian wild rice</name>
    <dbReference type="NCBI Taxonomy" id="4529"/>
    <lineage>
        <taxon>Eukaryota</taxon>
        <taxon>Viridiplantae</taxon>
        <taxon>Streptophyta</taxon>
        <taxon>Embryophyta</taxon>
        <taxon>Tracheophyta</taxon>
        <taxon>Spermatophyta</taxon>
        <taxon>Magnoliopsida</taxon>
        <taxon>Liliopsida</taxon>
        <taxon>Poales</taxon>
        <taxon>Poaceae</taxon>
        <taxon>BOP clade</taxon>
        <taxon>Oryzoideae</taxon>
        <taxon>Oryzeae</taxon>
        <taxon>Oryzinae</taxon>
        <taxon>Oryza</taxon>
    </lineage>
</organism>
<feature type="compositionally biased region" description="Basic and acidic residues" evidence="1">
    <location>
        <begin position="1"/>
        <end position="14"/>
    </location>
</feature>
<evidence type="ECO:0000256" key="1">
    <source>
        <dbReference type="SAM" id="MobiDB-lite"/>
    </source>
</evidence>
<sequence>MPKDRSTRAVSYERRRSRVSPYPSNGKGCARRSEESAAAAAAAAAAAKQAAEWEDVRCPVCMDHPHNAVLLVCSSHEKGCRPFMCDTSYRHSNCFDQYRKASKESSKDSGASAAAAPECSECQQPIKLSCPLCRGPVSHWTKDYDARKYLNVKVRACTKESCEFRGAYGQLRRHARENHPTVRPTQVDPERQRDWHRMEQQRDLGDLFSMLRSGLSAREDGIGVSEGEEDISERALHSPSITMVFIVRTGRSILHYREAFPGHHRRRTILLLGEAFGRESSPLGGASGSGDGDTTARENDEGDDDATLSTEALAGSQHDGEVDGIQLSLLLPPFLELQILMVASVRNQVKGCACCKSGCRKLYCECLQVTDTDIQRFDDNGDSSGTSGYSSGTIMGQYKL</sequence>
<reference evidence="2" key="2">
    <citation type="submission" date="2015-06" db="UniProtKB">
        <authorList>
            <consortium name="EnsemblPlants"/>
        </authorList>
    </citation>
    <scope>IDENTIFICATION</scope>
</reference>
<accession>A0A0E0MZ71</accession>
<protein>
    <submittedName>
        <fullName evidence="2">Uncharacterized protein</fullName>
    </submittedName>
</protein>
<dbReference type="AlphaFoldDB" id="A0A0E0MZ71"/>
<dbReference type="PANTHER" id="PTHR31197">
    <property type="entry name" value="OS01G0612600 PROTEIN"/>
    <property type="match status" value="1"/>
</dbReference>
<dbReference type="Gramene" id="ORUFI01G25330.1">
    <property type="protein sequence ID" value="ORUFI01G25330.1"/>
    <property type="gene ID" value="ORUFI01G25330"/>
</dbReference>
<dbReference type="EnsemblPlants" id="ORUFI01G25330.1">
    <property type="protein sequence ID" value="ORUFI01G25330.1"/>
    <property type="gene ID" value="ORUFI01G25330"/>
</dbReference>
<dbReference type="InterPro" id="IPR012866">
    <property type="entry name" value="DUF1644"/>
</dbReference>
<dbReference type="Pfam" id="PF07800">
    <property type="entry name" value="DUF1644"/>
    <property type="match status" value="1"/>
</dbReference>
<feature type="region of interest" description="Disordered" evidence="1">
    <location>
        <begin position="280"/>
        <end position="306"/>
    </location>
</feature>
<feature type="region of interest" description="Disordered" evidence="1">
    <location>
        <begin position="1"/>
        <end position="30"/>
    </location>
</feature>
<dbReference type="eggNOG" id="ENOG502QX5Z">
    <property type="taxonomic scope" value="Eukaryota"/>
</dbReference>
<reference evidence="3" key="1">
    <citation type="submission" date="2013-06" db="EMBL/GenBank/DDBJ databases">
        <authorList>
            <person name="Zhao Q."/>
        </authorList>
    </citation>
    <scope>NUCLEOTIDE SEQUENCE</scope>
    <source>
        <strain evidence="3">cv. W1943</strain>
    </source>
</reference>
<dbReference type="STRING" id="4529.A0A0E0MZ71"/>
<dbReference type="HOGENOM" id="CLU_043458_3_0_1"/>
<dbReference type="OMA" id="HERCRSR"/>
<name>A0A0E0MZ71_ORYRU</name>
<evidence type="ECO:0000313" key="2">
    <source>
        <dbReference type="EnsemblPlants" id="ORUFI01G25330.1"/>
    </source>
</evidence>
<keyword evidence="3" id="KW-1185">Reference proteome</keyword>